<proteinExistence type="predicted"/>
<dbReference type="Proteomes" id="UP001239213">
    <property type="component" value="Unassembled WGS sequence"/>
</dbReference>
<name>A0AAJ0DQ37_9PEZI</name>
<feature type="non-terminal residue" evidence="1">
    <location>
        <position position="1"/>
    </location>
</feature>
<keyword evidence="2" id="KW-1185">Reference proteome</keyword>
<reference evidence="1" key="1">
    <citation type="submission" date="2016-11" db="EMBL/GenBank/DDBJ databases">
        <title>The genome sequence of Colletotrichum cuscutae.</title>
        <authorList>
            <person name="Baroncelli R."/>
        </authorList>
    </citation>
    <scope>NUCLEOTIDE SEQUENCE</scope>
    <source>
        <strain evidence="1">IMI 304802</strain>
    </source>
</reference>
<protein>
    <submittedName>
        <fullName evidence="1">Uncharacterized protein</fullName>
    </submittedName>
</protein>
<accession>A0AAJ0DQ37</accession>
<dbReference type="AlphaFoldDB" id="A0AAJ0DQ37"/>
<gene>
    <name evidence="1" type="ORF">CCUS01_12781</name>
</gene>
<organism evidence="1 2">
    <name type="scientific">Colletotrichum cuscutae</name>
    <dbReference type="NCBI Taxonomy" id="1209917"/>
    <lineage>
        <taxon>Eukaryota</taxon>
        <taxon>Fungi</taxon>
        <taxon>Dikarya</taxon>
        <taxon>Ascomycota</taxon>
        <taxon>Pezizomycotina</taxon>
        <taxon>Sordariomycetes</taxon>
        <taxon>Hypocreomycetidae</taxon>
        <taxon>Glomerellales</taxon>
        <taxon>Glomerellaceae</taxon>
        <taxon>Colletotrichum</taxon>
        <taxon>Colletotrichum acutatum species complex</taxon>
    </lineage>
</organism>
<evidence type="ECO:0000313" key="2">
    <source>
        <dbReference type="Proteomes" id="UP001239213"/>
    </source>
</evidence>
<sequence>LIYKIIILKKRPFPSFIKEYNNRYFILIKLSIPYYYKVFLKIANLITFNK</sequence>
<evidence type="ECO:0000313" key="1">
    <source>
        <dbReference type="EMBL" id="KAK1498424.1"/>
    </source>
</evidence>
<comment type="caution">
    <text evidence="1">The sequence shown here is derived from an EMBL/GenBank/DDBJ whole genome shotgun (WGS) entry which is preliminary data.</text>
</comment>
<dbReference type="EMBL" id="MPDP01000003">
    <property type="protein sequence ID" value="KAK1498424.1"/>
    <property type="molecule type" value="Genomic_DNA"/>
</dbReference>